<sequence>MPKLSRQEKSKAKREKQRKDRLAIFRYATDLFRVLDTIYRFFRMML</sequence>
<gene>
    <name evidence="1" type="ORF">QNH24_07595</name>
</gene>
<dbReference type="AlphaFoldDB" id="A0AAX3X2L6"/>
<evidence type="ECO:0000313" key="1">
    <source>
        <dbReference type="EMBL" id="WHY53096.1"/>
    </source>
</evidence>
<dbReference type="Proteomes" id="UP001178322">
    <property type="component" value="Chromosome"/>
</dbReference>
<dbReference type="EMBL" id="CP126101">
    <property type="protein sequence ID" value="WHY53096.1"/>
    <property type="molecule type" value="Genomic_DNA"/>
</dbReference>
<accession>A0AAX3X2L6</accession>
<protein>
    <submittedName>
        <fullName evidence="1">Uncharacterized protein</fullName>
    </submittedName>
</protein>
<evidence type="ECO:0000313" key="2">
    <source>
        <dbReference type="Proteomes" id="UP001178322"/>
    </source>
</evidence>
<dbReference type="RefSeq" id="WP_283871471.1">
    <property type="nucleotide sequence ID" value="NZ_CP126101.1"/>
</dbReference>
<name>A0AAX3X2L6_9BACI</name>
<reference evidence="1" key="1">
    <citation type="submission" date="2023-05" db="EMBL/GenBank/DDBJ databases">
        <title>Comparative genomics of Bacillaceae isolates and their secondary metabolite potential.</title>
        <authorList>
            <person name="Song L."/>
            <person name="Nielsen L.J."/>
            <person name="Mohite O."/>
            <person name="Xu X."/>
            <person name="Weber T."/>
            <person name="Kovacs A.T."/>
        </authorList>
    </citation>
    <scope>NUCLEOTIDE SEQUENCE</scope>
    <source>
        <strain evidence="1">LY1</strain>
    </source>
</reference>
<organism evidence="1 2">
    <name type="scientific">Lysinibacillus pakistanensis</name>
    <dbReference type="NCBI Taxonomy" id="759811"/>
    <lineage>
        <taxon>Bacteria</taxon>
        <taxon>Bacillati</taxon>
        <taxon>Bacillota</taxon>
        <taxon>Bacilli</taxon>
        <taxon>Bacillales</taxon>
        <taxon>Bacillaceae</taxon>
        <taxon>Lysinibacillus</taxon>
    </lineage>
</organism>
<proteinExistence type="predicted"/>